<dbReference type="InterPro" id="IPR032176">
    <property type="entry name" value="DUF5009"/>
</dbReference>
<dbReference type="Pfam" id="PF16401">
    <property type="entry name" value="DUF5009"/>
    <property type="match status" value="1"/>
</dbReference>
<dbReference type="RefSeq" id="WP_166691150.1">
    <property type="nucleotide sequence ID" value="NZ_WAEL01000001.1"/>
</dbReference>
<keyword evidence="1" id="KW-0472">Membrane</keyword>
<evidence type="ECO:0000313" key="3">
    <source>
        <dbReference type="EMBL" id="NID09572.1"/>
    </source>
</evidence>
<proteinExistence type="predicted"/>
<dbReference type="Proteomes" id="UP000606008">
    <property type="component" value="Unassembled WGS sequence"/>
</dbReference>
<keyword evidence="1" id="KW-0812">Transmembrane</keyword>
<feature type="domain" description="DUF5009" evidence="2">
    <location>
        <begin position="21"/>
        <end position="221"/>
    </location>
</feature>
<organism evidence="3 4">
    <name type="scientific">Fibrivirga algicola</name>
    <dbReference type="NCBI Taxonomy" id="2950420"/>
    <lineage>
        <taxon>Bacteria</taxon>
        <taxon>Pseudomonadati</taxon>
        <taxon>Bacteroidota</taxon>
        <taxon>Cytophagia</taxon>
        <taxon>Cytophagales</taxon>
        <taxon>Spirosomataceae</taxon>
        <taxon>Fibrivirga</taxon>
    </lineage>
</organism>
<sequence>MPTLTALSTNPTGVPRRVMAIDRLRALTMVLMIFVNDLWSLTAIPAGLEHVPPGVDGIGLADTVFPAFLFIVGLSLPYALDARRQRGAPLAALLAHVISRSVALLIMGVFLVNGESINPAATGLSRGGWNTLCCLSFILIWTKYPKTPSPWLTRAAKAVGVLSLLALSLVYRGEQRLERFAPQWWGILGLIGWSYLAAGLVTVLARHRFPVLVMGWLGFVLLSLAHQTDLLPGVIRWLPSAIGGGTLAGLAMGGVVIARLFQLYGQGDSGRPMTLVFGLIAAGLIGLSIYIRPLLGGLSKLEATPAWLFLCSALTLLAFTALYWLGEVGGRANWFPLIKPAGTDTLLCYLLPYLAYALADQLPFTLPAALLTGNLGLLKSALFAVGCAWITGCLTKVGVRLTL</sequence>
<reference evidence="4" key="2">
    <citation type="submission" date="2023-07" db="EMBL/GenBank/DDBJ databases">
        <authorList>
            <person name="Jung D.-H."/>
        </authorList>
    </citation>
    <scope>NUCLEOTIDE SEQUENCE [LARGE SCALE GENOMIC DNA]</scope>
    <source>
        <strain evidence="4">JA-25</strain>
    </source>
</reference>
<accession>A0ABX0QF11</accession>
<name>A0ABX0QF11_9BACT</name>
<feature type="transmembrane region" description="Helical" evidence="1">
    <location>
        <begin position="151"/>
        <end position="171"/>
    </location>
</feature>
<comment type="caution">
    <text evidence="3">The sequence shown here is derived from an EMBL/GenBank/DDBJ whole genome shotgun (WGS) entry which is preliminary data.</text>
</comment>
<evidence type="ECO:0000313" key="4">
    <source>
        <dbReference type="Proteomes" id="UP000606008"/>
    </source>
</evidence>
<feature type="transmembrane region" description="Helical" evidence="1">
    <location>
        <begin position="92"/>
        <end position="112"/>
    </location>
</feature>
<dbReference type="PANTHER" id="PTHR31061:SF24">
    <property type="entry name" value="LD22376P"/>
    <property type="match status" value="1"/>
</dbReference>
<feature type="transmembrane region" description="Helical" evidence="1">
    <location>
        <begin position="183"/>
        <end position="204"/>
    </location>
</feature>
<feature type="transmembrane region" description="Helical" evidence="1">
    <location>
        <begin position="58"/>
        <end position="80"/>
    </location>
</feature>
<keyword evidence="4" id="KW-1185">Reference proteome</keyword>
<evidence type="ECO:0000259" key="2">
    <source>
        <dbReference type="Pfam" id="PF16401"/>
    </source>
</evidence>
<feature type="transmembrane region" description="Helical" evidence="1">
    <location>
        <begin position="306"/>
        <end position="325"/>
    </location>
</feature>
<protein>
    <submittedName>
        <fullName evidence="3">DUF5009 domain-containing protein</fullName>
    </submittedName>
</protein>
<feature type="transmembrane region" description="Helical" evidence="1">
    <location>
        <begin position="211"/>
        <end position="228"/>
    </location>
</feature>
<feature type="transmembrane region" description="Helical" evidence="1">
    <location>
        <begin position="376"/>
        <end position="399"/>
    </location>
</feature>
<gene>
    <name evidence="3" type="ORF">F7231_05275</name>
</gene>
<evidence type="ECO:0000256" key="1">
    <source>
        <dbReference type="SAM" id="Phobius"/>
    </source>
</evidence>
<reference evidence="4" key="1">
    <citation type="submission" date="2019-09" db="EMBL/GenBank/DDBJ databases">
        <authorList>
            <person name="Jung D.-H."/>
        </authorList>
    </citation>
    <scope>NUCLEOTIDE SEQUENCE [LARGE SCALE GENOMIC DNA]</scope>
    <source>
        <strain evidence="4">JA-25</strain>
    </source>
</reference>
<feature type="transmembrane region" description="Helical" evidence="1">
    <location>
        <begin position="240"/>
        <end position="261"/>
    </location>
</feature>
<feature type="transmembrane region" description="Helical" evidence="1">
    <location>
        <begin position="26"/>
        <end position="46"/>
    </location>
</feature>
<dbReference type="EMBL" id="WAEL01000001">
    <property type="protein sequence ID" value="NID09572.1"/>
    <property type="molecule type" value="Genomic_DNA"/>
</dbReference>
<dbReference type="PANTHER" id="PTHR31061">
    <property type="entry name" value="LD22376P"/>
    <property type="match status" value="1"/>
</dbReference>
<feature type="transmembrane region" description="Helical" evidence="1">
    <location>
        <begin position="273"/>
        <end position="291"/>
    </location>
</feature>
<feature type="transmembrane region" description="Helical" evidence="1">
    <location>
        <begin position="337"/>
        <end position="356"/>
    </location>
</feature>
<keyword evidence="1" id="KW-1133">Transmembrane helix</keyword>
<feature type="transmembrane region" description="Helical" evidence="1">
    <location>
        <begin position="127"/>
        <end position="144"/>
    </location>
</feature>